<sequence>MGDMAGSSLTLSSKSHHRLANMIRKPFPFHRRPSPASSPTGAGPTGSPSPPVSSDALDDSLASLESGEERDGAPRSPAAAADTAEDSVTASQPSEGYQTVRTLLYQSETEGICGSLLSYLRSKQHGSSVFDVH</sequence>
<dbReference type="Proteomes" id="UP000440578">
    <property type="component" value="Unassembled WGS sequence"/>
</dbReference>
<accession>A0A6A4WK87</accession>
<evidence type="ECO:0000256" key="1">
    <source>
        <dbReference type="SAM" id="MobiDB-lite"/>
    </source>
</evidence>
<feature type="compositionally biased region" description="Low complexity" evidence="1">
    <location>
        <begin position="74"/>
        <end position="90"/>
    </location>
</feature>
<reference evidence="2 3" key="1">
    <citation type="submission" date="2019-07" db="EMBL/GenBank/DDBJ databases">
        <title>Draft genome assembly of a fouling barnacle, Amphibalanus amphitrite (Darwin, 1854): The first reference genome for Thecostraca.</title>
        <authorList>
            <person name="Kim W."/>
        </authorList>
    </citation>
    <scope>NUCLEOTIDE SEQUENCE [LARGE SCALE GENOMIC DNA]</scope>
    <source>
        <strain evidence="2">SNU_AA5</strain>
        <tissue evidence="2">Soma without cirri and trophi</tissue>
    </source>
</reference>
<name>A0A6A4WK87_AMPAM</name>
<proteinExistence type="predicted"/>
<feature type="compositionally biased region" description="Low complexity" evidence="1">
    <location>
        <begin position="34"/>
        <end position="65"/>
    </location>
</feature>
<organism evidence="2 3">
    <name type="scientific">Amphibalanus amphitrite</name>
    <name type="common">Striped barnacle</name>
    <name type="synonym">Balanus amphitrite</name>
    <dbReference type="NCBI Taxonomy" id="1232801"/>
    <lineage>
        <taxon>Eukaryota</taxon>
        <taxon>Metazoa</taxon>
        <taxon>Ecdysozoa</taxon>
        <taxon>Arthropoda</taxon>
        <taxon>Crustacea</taxon>
        <taxon>Multicrustacea</taxon>
        <taxon>Cirripedia</taxon>
        <taxon>Thoracica</taxon>
        <taxon>Thoracicalcarea</taxon>
        <taxon>Balanomorpha</taxon>
        <taxon>Balanoidea</taxon>
        <taxon>Balanidae</taxon>
        <taxon>Amphibalaninae</taxon>
        <taxon>Amphibalanus</taxon>
    </lineage>
</organism>
<evidence type="ECO:0000313" key="3">
    <source>
        <dbReference type="Proteomes" id="UP000440578"/>
    </source>
</evidence>
<dbReference type="AlphaFoldDB" id="A0A6A4WK87"/>
<gene>
    <name evidence="2" type="ORF">FJT64_020876</name>
</gene>
<protein>
    <submittedName>
        <fullName evidence="2">Uncharacterized protein</fullName>
    </submittedName>
</protein>
<feature type="region of interest" description="Disordered" evidence="1">
    <location>
        <begin position="1"/>
        <end position="95"/>
    </location>
</feature>
<evidence type="ECO:0000313" key="2">
    <source>
        <dbReference type="EMBL" id="KAF0307816.1"/>
    </source>
</evidence>
<comment type="caution">
    <text evidence="2">The sequence shown here is derived from an EMBL/GenBank/DDBJ whole genome shotgun (WGS) entry which is preliminary data.</text>
</comment>
<dbReference type="EMBL" id="VIIS01000538">
    <property type="protein sequence ID" value="KAF0307816.1"/>
    <property type="molecule type" value="Genomic_DNA"/>
</dbReference>
<keyword evidence="3" id="KW-1185">Reference proteome</keyword>